<accession>A0ABS9DWU2</accession>
<gene>
    <name evidence="2" type="ORF">L2A60_10760</name>
</gene>
<organism evidence="2 3">
    <name type="scientific">Acidiphilium iwatense</name>
    <dbReference type="NCBI Taxonomy" id="768198"/>
    <lineage>
        <taxon>Bacteria</taxon>
        <taxon>Pseudomonadati</taxon>
        <taxon>Pseudomonadota</taxon>
        <taxon>Alphaproteobacteria</taxon>
        <taxon>Acetobacterales</taxon>
        <taxon>Acidocellaceae</taxon>
        <taxon>Acidiphilium</taxon>
    </lineage>
</organism>
<name>A0ABS9DWU2_9PROT</name>
<dbReference type="Pfam" id="PF09601">
    <property type="entry name" value="DUF2459"/>
    <property type="match status" value="1"/>
</dbReference>
<evidence type="ECO:0000313" key="3">
    <source>
        <dbReference type="Proteomes" id="UP001521209"/>
    </source>
</evidence>
<evidence type="ECO:0000313" key="2">
    <source>
        <dbReference type="EMBL" id="MCF3947158.1"/>
    </source>
</evidence>
<feature type="region of interest" description="Disordered" evidence="1">
    <location>
        <begin position="1"/>
        <end position="20"/>
    </location>
</feature>
<dbReference type="InterPro" id="IPR011727">
    <property type="entry name" value="CHP02117"/>
</dbReference>
<comment type="caution">
    <text evidence="2">The sequence shown here is derived from an EMBL/GenBank/DDBJ whole genome shotgun (WGS) entry which is preliminary data.</text>
</comment>
<dbReference type="RefSeq" id="WP_235704387.1">
    <property type="nucleotide sequence ID" value="NZ_JAKGBZ010000018.1"/>
</dbReference>
<dbReference type="EMBL" id="JAKGBZ010000018">
    <property type="protein sequence ID" value="MCF3947158.1"/>
    <property type="molecule type" value="Genomic_DNA"/>
</dbReference>
<sequence length="234" mass="24901">MGEGDRMGEPRGSGSGDHRKPRALRQIGFCAVLALGGCAAQAPAPAPEVARANLFVVGVGWHTQIFLPDSALGGGLRALAISGARYVGFGFAQRAYAMPKNHAAIAYVKGFFQGLVPSRGIIIVTWLRAAPALAWGAGHVVGLHASHAEIVRLNRVLWADFVHKEGRPVRLERGFYPGSAFYAATPRYDLLFTCNTWTNAVLHEAGLPIGAGGVIFASTTMDDVRRLAARQATE</sequence>
<protein>
    <submittedName>
        <fullName evidence="2">DUF2459 domain-containing protein</fullName>
    </submittedName>
</protein>
<dbReference type="Proteomes" id="UP001521209">
    <property type="component" value="Unassembled WGS sequence"/>
</dbReference>
<evidence type="ECO:0000256" key="1">
    <source>
        <dbReference type="SAM" id="MobiDB-lite"/>
    </source>
</evidence>
<proteinExistence type="predicted"/>
<keyword evidence="3" id="KW-1185">Reference proteome</keyword>
<reference evidence="2 3" key="1">
    <citation type="submission" date="2022-01" db="EMBL/GenBank/DDBJ databases">
        <authorList>
            <person name="Won M."/>
            <person name="Kim S.-J."/>
            <person name="Kwon S.-W."/>
        </authorList>
    </citation>
    <scope>NUCLEOTIDE SEQUENCE [LARGE SCALE GENOMIC DNA]</scope>
    <source>
        <strain evidence="2 3">KCTC 23505</strain>
    </source>
</reference>